<evidence type="ECO:0000259" key="6">
    <source>
        <dbReference type="Pfam" id="PF07992"/>
    </source>
</evidence>
<dbReference type="Proteomes" id="UP000248557">
    <property type="component" value="Unassembled WGS sequence"/>
</dbReference>
<name>A0A328PZ01_9EURY</name>
<dbReference type="Pfam" id="PF07992">
    <property type="entry name" value="Pyr_redox_2"/>
    <property type="match status" value="1"/>
</dbReference>
<dbReference type="PANTHER" id="PTHR48105">
    <property type="entry name" value="THIOREDOXIN REDUCTASE 1-RELATED-RELATED"/>
    <property type="match status" value="1"/>
</dbReference>
<keyword evidence="3" id="KW-0560">Oxidoreductase</keyword>
<dbReference type="SUPFAM" id="SSF51905">
    <property type="entry name" value="FAD/NAD(P)-binding domain"/>
    <property type="match status" value="1"/>
</dbReference>
<sequence>MYDLVIIGAGPAGLTAGIYAGRSGLNTIILDENQSGGTVNVAPLIENYPGINEIPGVDLAHSMTEQAKKYVDIREFSLVESISKSIGGTFEIKTTNDIIDTRYILIATGSSYKTLDCVGVDEFVGRGVSYCAVCDGTFFVKKEVLVIGGGNSAVTEALYLNRIGVKCSLVHRRDKLRCDSQLEKDLHNANIKIYWNTQLKSVNGNDFLEEAVLYNNETGDETKVKVSGIFIAIGYTPNNKLIKDFGISCDDLGYIEVDENMKTSVDGIYAAGDITGGVKQVIVAAGQAAQAVTHISELLLI</sequence>
<dbReference type="AlphaFoldDB" id="A0A328PZ01"/>
<organism evidence="7 8">
    <name type="scientific">Methanosphaera stadtmanae</name>
    <dbReference type="NCBI Taxonomy" id="2317"/>
    <lineage>
        <taxon>Archaea</taxon>
        <taxon>Methanobacteriati</taxon>
        <taxon>Methanobacteriota</taxon>
        <taxon>Methanomada group</taxon>
        <taxon>Methanobacteria</taxon>
        <taxon>Methanobacteriales</taxon>
        <taxon>Methanobacteriaceae</taxon>
        <taxon>Methanosphaera</taxon>
    </lineage>
</organism>
<comment type="caution">
    <text evidence="7">The sequence shown here is derived from an EMBL/GenBank/DDBJ whole genome shotgun (WGS) entry which is preliminary data.</text>
</comment>
<dbReference type="InterPro" id="IPR008255">
    <property type="entry name" value="Pyr_nucl-diS_OxRdtase_2_AS"/>
</dbReference>
<keyword evidence="5" id="KW-0676">Redox-active center</keyword>
<protein>
    <submittedName>
        <fullName evidence="7">Thioredoxin-disulfide reductase</fullName>
    </submittedName>
</protein>
<dbReference type="PROSITE" id="PS00573">
    <property type="entry name" value="PYRIDINE_REDOX_2"/>
    <property type="match status" value="1"/>
</dbReference>
<evidence type="ECO:0000256" key="1">
    <source>
        <dbReference type="ARBA" id="ARBA00022630"/>
    </source>
</evidence>
<proteinExistence type="predicted"/>
<feature type="domain" description="FAD/NAD(P)-binding" evidence="6">
    <location>
        <begin position="2"/>
        <end position="288"/>
    </location>
</feature>
<evidence type="ECO:0000256" key="2">
    <source>
        <dbReference type="ARBA" id="ARBA00022827"/>
    </source>
</evidence>
<reference evidence="7 8" key="1">
    <citation type="submission" date="2017-05" db="EMBL/GenBank/DDBJ databases">
        <title>Host range expansion of the Methanosphaera genus to humans and monogastric animals involves recent and extensive reduction in genome content.</title>
        <authorList>
            <person name="Hoedt E.C."/>
            <person name="Volmer J.G."/>
            <person name="Parks D.H."/>
            <person name="Rosewarne C.P."/>
            <person name="Denman S.E."/>
            <person name="Mcsweeney C.S."/>
            <person name="O Cuiv P."/>
            <person name="Hugenholtz P."/>
            <person name="Tyson G.W."/>
            <person name="Morrison M."/>
        </authorList>
    </citation>
    <scope>NUCLEOTIDE SEQUENCE [LARGE SCALE GENOMIC DNA]</scope>
    <source>
        <strain evidence="7 8">PA5</strain>
    </source>
</reference>
<dbReference type="InterPro" id="IPR023753">
    <property type="entry name" value="FAD/NAD-binding_dom"/>
</dbReference>
<evidence type="ECO:0000256" key="3">
    <source>
        <dbReference type="ARBA" id="ARBA00023002"/>
    </source>
</evidence>
<dbReference type="GO" id="GO:0016668">
    <property type="term" value="F:oxidoreductase activity, acting on a sulfur group of donors, NAD(P) as acceptor"/>
    <property type="evidence" value="ECO:0007669"/>
    <property type="project" value="UniProtKB-ARBA"/>
</dbReference>
<keyword evidence="4" id="KW-1015">Disulfide bond</keyword>
<evidence type="ECO:0000313" key="8">
    <source>
        <dbReference type="Proteomes" id="UP000248557"/>
    </source>
</evidence>
<accession>A0A328PZ01</accession>
<dbReference type="PRINTS" id="PR00469">
    <property type="entry name" value="PNDRDTASEII"/>
</dbReference>
<evidence type="ECO:0000256" key="5">
    <source>
        <dbReference type="ARBA" id="ARBA00023284"/>
    </source>
</evidence>
<dbReference type="PRINTS" id="PR00368">
    <property type="entry name" value="FADPNR"/>
</dbReference>
<keyword evidence="1" id="KW-0285">Flavoprotein</keyword>
<evidence type="ECO:0000256" key="4">
    <source>
        <dbReference type="ARBA" id="ARBA00023157"/>
    </source>
</evidence>
<dbReference type="EMBL" id="NGJK01000088">
    <property type="protein sequence ID" value="RAP02483.1"/>
    <property type="molecule type" value="Genomic_DNA"/>
</dbReference>
<dbReference type="InterPro" id="IPR036188">
    <property type="entry name" value="FAD/NAD-bd_sf"/>
</dbReference>
<dbReference type="InterPro" id="IPR050097">
    <property type="entry name" value="Ferredoxin-NADP_redctase_2"/>
</dbReference>
<dbReference type="Gene3D" id="3.50.50.60">
    <property type="entry name" value="FAD/NAD(P)-binding domain"/>
    <property type="match status" value="2"/>
</dbReference>
<evidence type="ECO:0000313" key="7">
    <source>
        <dbReference type="EMBL" id="RAP02483.1"/>
    </source>
</evidence>
<gene>
    <name evidence="7" type="ORF">CA615_07005</name>
</gene>
<dbReference type="RefSeq" id="WP_112149738.1">
    <property type="nucleotide sequence ID" value="NZ_JAXJAF010000110.1"/>
</dbReference>
<keyword evidence="2" id="KW-0274">FAD</keyword>